<proteinExistence type="predicted"/>
<evidence type="ECO:0000256" key="1">
    <source>
        <dbReference type="SAM" id="MobiDB-lite"/>
    </source>
</evidence>
<gene>
    <name evidence="2" type="ORF">GA0061101_104177</name>
</gene>
<name>A0A1C3V446_9HYPH</name>
<dbReference type="EMBL" id="FMAF01000004">
    <property type="protein sequence ID" value="SCB22465.1"/>
    <property type="molecule type" value="Genomic_DNA"/>
</dbReference>
<dbReference type="RefSeq" id="WP_037192396.1">
    <property type="nucleotide sequence ID" value="NZ_FMAF01000004.1"/>
</dbReference>
<feature type="region of interest" description="Disordered" evidence="1">
    <location>
        <begin position="53"/>
        <end position="76"/>
    </location>
</feature>
<dbReference type="AlphaFoldDB" id="A0A1C3V446"/>
<evidence type="ECO:0000313" key="2">
    <source>
        <dbReference type="EMBL" id="SCB22465.1"/>
    </source>
</evidence>
<sequence length="76" mass="8451">MTATKDQFFKKAASLTNDKAATTTSMAKSIVAAENSAREKKTEALRTLRLQQEATEEPKTATLVKERKKPIRRGRA</sequence>
<evidence type="ECO:0000313" key="3">
    <source>
        <dbReference type="Proteomes" id="UP000199205"/>
    </source>
</evidence>
<dbReference type="OrthoDB" id="7917227at2"/>
<dbReference type="Proteomes" id="UP000199205">
    <property type="component" value="Unassembled WGS sequence"/>
</dbReference>
<protein>
    <submittedName>
        <fullName evidence="2">Uncharacterized protein</fullName>
    </submittedName>
</protein>
<accession>A0A1C3V446</accession>
<organism evidence="2 3">
    <name type="scientific">Rhizobium lusitanum</name>
    <dbReference type="NCBI Taxonomy" id="293958"/>
    <lineage>
        <taxon>Bacteria</taxon>
        <taxon>Pseudomonadati</taxon>
        <taxon>Pseudomonadota</taxon>
        <taxon>Alphaproteobacteria</taxon>
        <taxon>Hyphomicrobiales</taxon>
        <taxon>Rhizobiaceae</taxon>
        <taxon>Rhizobium/Agrobacterium group</taxon>
        <taxon>Rhizobium</taxon>
    </lineage>
</organism>
<feature type="compositionally biased region" description="Basic residues" evidence="1">
    <location>
        <begin position="66"/>
        <end position="76"/>
    </location>
</feature>
<reference evidence="2 3" key="1">
    <citation type="submission" date="2016-08" db="EMBL/GenBank/DDBJ databases">
        <authorList>
            <person name="Seilhamer J.J."/>
        </authorList>
    </citation>
    <scope>NUCLEOTIDE SEQUENCE [LARGE SCALE GENOMIC DNA]</scope>
    <source>
        <strain evidence="2 3">P1-7</strain>
    </source>
</reference>